<comment type="similarity">
    <text evidence="1">Belongs to the LDH2/MDH2 oxidoreductase family.</text>
</comment>
<reference evidence="3 4" key="1">
    <citation type="submission" date="2019-06" db="EMBL/GenBank/DDBJ databases">
        <title>Genome sequence of Litorilinea aerophila BAA-2444.</title>
        <authorList>
            <person name="Maclea K.S."/>
            <person name="Maurais E.G."/>
            <person name="Iannazzi L.C."/>
        </authorList>
    </citation>
    <scope>NUCLEOTIDE SEQUENCE [LARGE SCALE GENOMIC DNA]</scope>
    <source>
        <strain evidence="3 4">ATCC BAA-2444</strain>
    </source>
</reference>
<evidence type="ECO:0000313" key="4">
    <source>
        <dbReference type="Proteomes" id="UP000317371"/>
    </source>
</evidence>
<dbReference type="OrthoDB" id="9769447at2"/>
<dbReference type="AlphaFoldDB" id="A0A540VKU2"/>
<dbReference type="Gene3D" id="1.10.1530.10">
    <property type="match status" value="1"/>
</dbReference>
<dbReference type="Pfam" id="PF02615">
    <property type="entry name" value="Ldh_2"/>
    <property type="match status" value="1"/>
</dbReference>
<dbReference type="PANTHER" id="PTHR11091">
    <property type="entry name" value="OXIDOREDUCTASE-RELATED"/>
    <property type="match status" value="1"/>
</dbReference>
<dbReference type="InParanoid" id="A0A540VKU2"/>
<dbReference type="InterPro" id="IPR043144">
    <property type="entry name" value="Mal/L-sulf/L-lact_DH-like_ah"/>
</dbReference>
<dbReference type="InterPro" id="IPR003767">
    <property type="entry name" value="Malate/L-lactate_DH-like"/>
</dbReference>
<dbReference type="PANTHER" id="PTHR11091:SF0">
    <property type="entry name" value="MALATE DEHYDROGENASE"/>
    <property type="match status" value="1"/>
</dbReference>
<name>A0A540VKU2_9CHLR</name>
<sequence>MTMEGNAIIQADALRAFVAAVFERAGLAPGPASDAADVLVWANLRGVDTHGVRNLKPLYINLIDQGRIDARARCTVEYETPLTARVDGGGGLGLANACWGMRLAMEKARQSGIGLVAMRHSHHFGAAGYYPWMALQQDLIGIGLTGRFAARGAEIGVVPTFAAVPMFSTNPISIAFPTAEEPPFLLDMATSITPYNRVKMYQELGRILPLGWGMDDQGQPATDPAVVRRLYPLGGSREMGGHKGYGLAMVVEVLCAGLSGEWCDGHDEDDRCFEGYAQTHDAHFFGAIRVDLFRPLEEFKRSMDAMIRALHAAPKEPGQERIYVAGEIEHETEQERRRKGIPLPANVVADLQELSRRFDVPLALGEAKAGP</sequence>
<proteinExistence type="inferred from homology"/>
<dbReference type="InterPro" id="IPR043143">
    <property type="entry name" value="Mal/L-sulf/L-lact_DH-like_NADP"/>
</dbReference>
<dbReference type="Gene3D" id="3.30.1370.60">
    <property type="entry name" value="Hypothetical oxidoreductase yiak, domain 2"/>
    <property type="match status" value="1"/>
</dbReference>
<accession>A0A540VKU2</accession>
<dbReference type="InterPro" id="IPR036111">
    <property type="entry name" value="Mal/L-sulfo/L-lacto_DH-like_sf"/>
</dbReference>
<gene>
    <name evidence="3" type="ORF">FKZ61_05580</name>
</gene>
<protein>
    <submittedName>
        <fullName evidence="3">Ldh family oxidoreductase</fullName>
    </submittedName>
</protein>
<keyword evidence="4" id="KW-1185">Reference proteome</keyword>
<dbReference type="SUPFAM" id="SSF89733">
    <property type="entry name" value="L-sulfolactate dehydrogenase-like"/>
    <property type="match status" value="1"/>
</dbReference>
<dbReference type="Proteomes" id="UP000317371">
    <property type="component" value="Unassembled WGS sequence"/>
</dbReference>
<evidence type="ECO:0000313" key="3">
    <source>
        <dbReference type="EMBL" id="TQE96733.1"/>
    </source>
</evidence>
<keyword evidence="2" id="KW-0560">Oxidoreductase</keyword>
<evidence type="ECO:0000256" key="1">
    <source>
        <dbReference type="ARBA" id="ARBA00006056"/>
    </source>
</evidence>
<dbReference type="GO" id="GO:0016491">
    <property type="term" value="F:oxidoreductase activity"/>
    <property type="evidence" value="ECO:0007669"/>
    <property type="project" value="UniProtKB-KW"/>
</dbReference>
<organism evidence="3 4">
    <name type="scientific">Litorilinea aerophila</name>
    <dbReference type="NCBI Taxonomy" id="1204385"/>
    <lineage>
        <taxon>Bacteria</taxon>
        <taxon>Bacillati</taxon>
        <taxon>Chloroflexota</taxon>
        <taxon>Caldilineae</taxon>
        <taxon>Caldilineales</taxon>
        <taxon>Caldilineaceae</taxon>
        <taxon>Litorilinea</taxon>
    </lineage>
</organism>
<dbReference type="EMBL" id="VIGC01000006">
    <property type="protein sequence ID" value="TQE96733.1"/>
    <property type="molecule type" value="Genomic_DNA"/>
</dbReference>
<evidence type="ECO:0000256" key="2">
    <source>
        <dbReference type="ARBA" id="ARBA00023002"/>
    </source>
</evidence>
<comment type="caution">
    <text evidence="3">The sequence shown here is derived from an EMBL/GenBank/DDBJ whole genome shotgun (WGS) entry which is preliminary data.</text>
</comment>